<sequence>MCQLLGMNCNNPAEITFSFEGFSERGGRTDEHKDGWGIAFYHGSGCRLFTDYLSSITSPLAEMIKRNPIKSRNVIAHIRKATQGTIILENSHPFMRELWGKYWTFAHNGDLKGFQPELNGIFHPVGETDSEHAFCYLMEGLRKRFPQCSAGKLPPRSDLFDAIAALTQEIAAHGIFNFMLSNGEVLFAHCSTNLHYVVREYPFSTAALVDCDRSIDFSQHNKPDDKIAVIATKPLTSNETWSAFQPGELKMFLEGGLAREVAIPAAALPIPQAITSAPAPALSPGTPSKRSKPSLALHFAVAV</sequence>
<dbReference type="RefSeq" id="WP_188566083.1">
    <property type="nucleotide sequence ID" value="NZ_BMED01000002.1"/>
</dbReference>
<evidence type="ECO:0000259" key="2">
    <source>
        <dbReference type="PROSITE" id="PS51278"/>
    </source>
</evidence>
<dbReference type="PROSITE" id="PS51278">
    <property type="entry name" value="GATASE_TYPE_2"/>
    <property type="match status" value="1"/>
</dbReference>
<accession>A0A916UIE5</accession>
<name>A0A916UIE5_9BURK</name>
<protein>
    <submittedName>
        <fullName evidence="3">Class II glutamine amidotransferase</fullName>
    </submittedName>
</protein>
<evidence type="ECO:0000313" key="4">
    <source>
        <dbReference type="Proteomes" id="UP000637423"/>
    </source>
</evidence>
<reference evidence="3" key="1">
    <citation type="journal article" date="2014" name="Int. J. Syst. Evol. Microbiol.">
        <title>Complete genome sequence of Corynebacterium casei LMG S-19264T (=DSM 44701T), isolated from a smear-ripened cheese.</title>
        <authorList>
            <consortium name="US DOE Joint Genome Institute (JGI-PGF)"/>
            <person name="Walter F."/>
            <person name="Albersmeier A."/>
            <person name="Kalinowski J."/>
            <person name="Ruckert C."/>
        </authorList>
    </citation>
    <scope>NUCLEOTIDE SEQUENCE</scope>
    <source>
        <strain evidence="3">CGMCC 1.10998</strain>
    </source>
</reference>
<dbReference type="InterPro" id="IPR026869">
    <property type="entry name" value="EgtC-like"/>
</dbReference>
<organism evidence="3 4">
    <name type="scientific">Undibacterium terreum</name>
    <dbReference type="NCBI Taxonomy" id="1224302"/>
    <lineage>
        <taxon>Bacteria</taxon>
        <taxon>Pseudomonadati</taxon>
        <taxon>Pseudomonadota</taxon>
        <taxon>Betaproteobacteria</taxon>
        <taxon>Burkholderiales</taxon>
        <taxon>Oxalobacteraceae</taxon>
        <taxon>Undibacterium</taxon>
    </lineage>
</organism>
<dbReference type="PANTHER" id="PTHR42824">
    <property type="entry name" value="GLUTAMINE AMIDOTRANSFERASE"/>
    <property type="match status" value="1"/>
</dbReference>
<dbReference type="InterPro" id="IPR017932">
    <property type="entry name" value="GATase_2_dom"/>
</dbReference>
<proteinExistence type="predicted"/>
<dbReference type="Gene3D" id="3.60.20.10">
    <property type="entry name" value="Glutamine Phosphoribosylpyrophosphate, subunit 1, domain 1"/>
    <property type="match status" value="1"/>
</dbReference>
<evidence type="ECO:0000256" key="1">
    <source>
        <dbReference type="ARBA" id="ARBA00022962"/>
    </source>
</evidence>
<feature type="domain" description="Glutamine amidotransferase type-2" evidence="2">
    <location>
        <begin position="2"/>
        <end position="255"/>
    </location>
</feature>
<dbReference type="PANTHER" id="PTHR42824:SF1">
    <property type="entry name" value="GLUTAMINE AMIDOTRANSFERASE YAFJ-RELATED"/>
    <property type="match status" value="1"/>
</dbReference>
<dbReference type="InterPro" id="IPR029055">
    <property type="entry name" value="Ntn_hydrolases_N"/>
</dbReference>
<dbReference type="EMBL" id="BMED01000002">
    <property type="protein sequence ID" value="GGC74253.1"/>
    <property type="molecule type" value="Genomic_DNA"/>
</dbReference>
<dbReference type="CDD" id="cd01908">
    <property type="entry name" value="YafJ"/>
    <property type="match status" value="1"/>
</dbReference>
<evidence type="ECO:0000313" key="3">
    <source>
        <dbReference type="EMBL" id="GGC74253.1"/>
    </source>
</evidence>
<reference evidence="3" key="2">
    <citation type="submission" date="2020-09" db="EMBL/GenBank/DDBJ databases">
        <authorList>
            <person name="Sun Q."/>
            <person name="Zhou Y."/>
        </authorList>
    </citation>
    <scope>NUCLEOTIDE SEQUENCE</scope>
    <source>
        <strain evidence="3">CGMCC 1.10998</strain>
    </source>
</reference>
<dbReference type="Proteomes" id="UP000637423">
    <property type="component" value="Unassembled WGS sequence"/>
</dbReference>
<dbReference type="AlphaFoldDB" id="A0A916UIE5"/>
<comment type="caution">
    <text evidence="3">The sequence shown here is derived from an EMBL/GenBank/DDBJ whole genome shotgun (WGS) entry which is preliminary data.</text>
</comment>
<keyword evidence="1 3" id="KW-0315">Glutamine amidotransferase</keyword>
<dbReference type="Pfam" id="PF13230">
    <property type="entry name" value="GATase_4"/>
    <property type="match status" value="1"/>
</dbReference>
<keyword evidence="4" id="KW-1185">Reference proteome</keyword>
<gene>
    <name evidence="3" type="ORF">GCM10011396_21790</name>
</gene>
<dbReference type="SUPFAM" id="SSF56235">
    <property type="entry name" value="N-terminal nucleophile aminohydrolases (Ntn hydrolases)"/>
    <property type="match status" value="1"/>
</dbReference>